<keyword evidence="1" id="KW-1133">Transmembrane helix</keyword>
<evidence type="ECO:0000256" key="1">
    <source>
        <dbReference type="SAM" id="Phobius"/>
    </source>
</evidence>
<accession>A0A1H2EBU0</accession>
<proteinExistence type="predicted"/>
<name>A0A1H2EBU0_9GAMM</name>
<evidence type="ECO:0000313" key="3">
    <source>
        <dbReference type="EMBL" id="SDT92469.1"/>
    </source>
</evidence>
<dbReference type="EMBL" id="LT629787">
    <property type="protein sequence ID" value="SDT92469.1"/>
    <property type="molecule type" value="Genomic_DNA"/>
</dbReference>
<keyword evidence="4" id="KW-1185">Reference proteome</keyword>
<dbReference type="InterPro" id="IPR025746">
    <property type="entry name" value="PilX_N_dom"/>
</dbReference>
<organism evidence="3 4">
    <name type="scientific">Halopseudomonas salegens</name>
    <dbReference type="NCBI Taxonomy" id="1434072"/>
    <lineage>
        <taxon>Bacteria</taxon>
        <taxon>Pseudomonadati</taxon>
        <taxon>Pseudomonadota</taxon>
        <taxon>Gammaproteobacteria</taxon>
        <taxon>Pseudomonadales</taxon>
        <taxon>Pseudomonadaceae</taxon>
        <taxon>Halopseudomonas</taxon>
    </lineage>
</organism>
<feature type="transmembrane region" description="Helical" evidence="1">
    <location>
        <begin position="12"/>
        <end position="34"/>
    </location>
</feature>
<dbReference type="RefSeq" id="WP_092383909.1">
    <property type="nucleotide sequence ID" value="NZ_LT629787.1"/>
</dbReference>
<dbReference type="STRING" id="1434072.SAMN05216210_0552"/>
<keyword evidence="1" id="KW-0812">Transmembrane</keyword>
<evidence type="ECO:0000259" key="2">
    <source>
        <dbReference type="Pfam" id="PF14341"/>
    </source>
</evidence>
<reference evidence="4" key="1">
    <citation type="submission" date="2016-10" db="EMBL/GenBank/DDBJ databases">
        <authorList>
            <person name="Varghese N."/>
            <person name="Submissions S."/>
        </authorList>
    </citation>
    <scope>NUCLEOTIDE SEQUENCE [LARGE SCALE GENOMIC DNA]</scope>
    <source>
        <strain evidence="4">CECT 8338</strain>
    </source>
</reference>
<evidence type="ECO:0000313" key="4">
    <source>
        <dbReference type="Proteomes" id="UP000243924"/>
    </source>
</evidence>
<sequence>MRHKPYSANNQQGAVLVVALIILLMVSVLGLSAMRASIFSSKVSTGIQADTMTFDAAESAVAMSLNKLRGFNDSQLAAAVLNGQSMETCLLSDGTLKETACGDTDKMDSRELLRAGSYMVHRKNRCRMVAGSDVEVYRDYVIDVLGESDMQSYGIENNHLQEALKVGLDCIEI</sequence>
<dbReference type="Pfam" id="PF14341">
    <property type="entry name" value="PilX_N"/>
    <property type="match status" value="1"/>
</dbReference>
<dbReference type="Proteomes" id="UP000243924">
    <property type="component" value="Chromosome I"/>
</dbReference>
<gene>
    <name evidence="3" type="ORF">SAMN05216210_0552</name>
</gene>
<dbReference type="OrthoDB" id="6078465at2"/>
<feature type="domain" description="Type 4 fimbrial biogenesis protein PilX N-terminal" evidence="2">
    <location>
        <begin position="12"/>
        <end position="61"/>
    </location>
</feature>
<protein>
    <recommendedName>
        <fullName evidence="2">Type 4 fimbrial biogenesis protein PilX N-terminal domain-containing protein</fullName>
    </recommendedName>
</protein>
<dbReference type="AlphaFoldDB" id="A0A1H2EBU0"/>
<keyword evidence="1" id="KW-0472">Membrane</keyword>